<reference evidence="3" key="1">
    <citation type="journal article" date="2014" name="Int. J. Syst. Evol. Microbiol.">
        <title>Complete genome sequence of Corynebacterium casei LMG S-19264T (=DSM 44701T), isolated from a smear-ripened cheese.</title>
        <authorList>
            <consortium name="US DOE Joint Genome Institute (JGI-PGF)"/>
            <person name="Walter F."/>
            <person name="Albersmeier A."/>
            <person name="Kalinowski J."/>
            <person name="Ruckert C."/>
        </authorList>
    </citation>
    <scope>NUCLEOTIDE SEQUENCE</scope>
    <source>
        <strain evidence="3">CGMCC 1.8984</strain>
    </source>
</reference>
<keyword evidence="4" id="KW-1185">Reference proteome</keyword>
<proteinExistence type="predicted"/>
<dbReference type="Pfam" id="PF12623">
    <property type="entry name" value="Hen1_L"/>
    <property type="match status" value="1"/>
</dbReference>
<gene>
    <name evidence="3" type="ORF">GCM10011372_30550</name>
</gene>
<comment type="caution">
    <text evidence="3">The sequence shown here is derived from an EMBL/GenBank/DDBJ whole genome shotgun (WGS) entry which is preliminary data.</text>
</comment>
<dbReference type="InterPro" id="IPR024740">
    <property type="entry name" value="Hen1_N"/>
</dbReference>
<evidence type="ECO:0000256" key="1">
    <source>
        <dbReference type="SAM" id="MobiDB-lite"/>
    </source>
</evidence>
<organism evidence="3 4">
    <name type="scientific">Agromyces bauzanensis</name>
    <dbReference type="NCBI Taxonomy" id="1308924"/>
    <lineage>
        <taxon>Bacteria</taxon>
        <taxon>Bacillati</taxon>
        <taxon>Actinomycetota</taxon>
        <taxon>Actinomycetes</taxon>
        <taxon>Micrococcales</taxon>
        <taxon>Microbacteriaceae</taxon>
        <taxon>Agromyces</taxon>
    </lineage>
</organism>
<sequence length="124" mass="13687">MLLTISYAGPDSTDLGFLLHKHPGRLQTFDLSVGKAHVFYPQSTDERCTAALMLEIDPISLLRNKRFGGSDPFSLGHYVNDRPYRRSGGQPNHESRPRRSASSNPASQPMARYRATNSGILVGS</sequence>
<dbReference type="EMBL" id="BMMD01000020">
    <property type="protein sequence ID" value="GGJ89865.1"/>
    <property type="molecule type" value="Genomic_DNA"/>
</dbReference>
<name>A0A917UVP6_9MICO</name>
<feature type="domain" description="Hen1 N-terminal" evidence="2">
    <location>
        <begin position="1"/>
        <end position="87"/>
    </location>
</feature>
<dbReference type="InterPro" id="IPR038546">
    <property type="entry name" value="Hen1_N_sf"/>
</dbReference>
<accession>A0A917UVP6</accession>
<protein>
    <recommendedName>
        <fullName evidence="2">Hen1 N-terminal domain-containing protein</fullName>
    </recommendedName>
</protein>
<evidence type="ECO:0000313" key="4">
    <source>
        <dbReference type="Proteomes" id="UP000636956"/>
    </source>
</evidence>
<dbReference type="AlphaFoldDB" id="A0A917UVP6"/>
<dbReference type="RefSeq" id="WP_188744265.1">
    <property type="nucleotide sequence ID" value="NZ_BAABFW010000014.1"/>
</dbReference>
<evidence type="ECO:0000313" key="3">
    <source>
        <dbReference type="EMBL" id="GGJ89865.1"/>
    </source>
</evidence>
<reference evidence="3" key="2">
    <citation type="submission" date="2020-09" db="EMBL/GenBank/DDBJ databases">
        <authorList>
            <person name="Sun Q."/>
            <person name="Zhou Y."/>
        </authorList>
    </citation>
    <scope>NUCLEOTIDE SEQUENCE</scope>
    <source>
        <strain evidence="3">CGMCC 1.8984</strain>
    </source>
</reference>
<dbReference type="Gene3D" id="3.30.1610.20">
    <property type="entry name" value="Hen1, N-terminal domain"/>
    <property type="match status" value="1"/>
</dbReference>
<feature type="compositionally biased region" description="Polar residues" evidence="1">
    <location>
        <begin position="115"/>
        <end position="124"/>
    </location>
</feature>
<dbReference type="Proteomes" id="UP000636956">
    <property type="component" value="Unassembled WGS sequence"/>
</dbReference>
<evidence type="ECO:0000259" key="2">
    <source>
        <dbReference type="Pfam" id="PF12623"/>
    </source>
</evidence>
<feature type="region of interest" description="Disordered" evidence="1">
    <location>
        <begin position="76"/>
        <end position="124"/>
    </location>
</feature>